<proteinExistence type="inferred from homology"/>
<dbReference type="PANTHER" id="PTHR11550:SF0">
    <property type="entry name" value="CTP SYNTHASE-RELATED"/>
    <property type="match status" value="1"/>
</dbReference>
<dbReference type="CDD" id="cd01746">
    <property type="entry name" value="GATase1_CTP_Synthase"/>
    <property type="match status" value="1"/>
</dbReference>
<comment type="function">
    <text evidence="9">Catalyzes the ATP-dependent amination of UTP to CTP with either L-glutamine or ammonia as the source of nitrogen.</text>
</comment>
<keyword evidence="5 9" id="KW-0067">ATP-binding</keyword>
<dbReference type="InterPro" id="IPR027417">
    <property type="entry name" value="P-loop_NTPase"/>
</dbReference>
<dbReference type="Proteomes" id="UP000031056">
    <property type="component" value="Unassembled WGS sequence"/>
</dbReference>
<dbReference type="GeneID" id="26262549"/>
<accession>A0A0B2UHM5</accession>
<dbReference type="InterPro" id="IPR029062">
    <property type="entry name" value="Class_I_gatase-like"/>
</dbReference>
<sequence length="537" mass="59789">MKYVFISGGVISGVGKGAVSSGVGVILRARGYNVTHMKIDLHMNCNLDSKEICEHGEIRIFEDAHECDMDFGIFIRFGAVGLKRESGMWSDGMPNDLTSRRDPRMERIPYLDPSVINGAVRRIIKTGQKEMDDLLGGKKNAEVVVVELGGSIAESDSHVYLEIFSKLQMNVGKENCMIVGVERIIEFGIDHYDLEKIAMGAMRLEDHGLKYDVLVCRGSKEIDGDFIKRIEEHCMIASGNVYNLPDMESVYHLPGYFEMSGLGEKIACVLGIENRGVRAEMMNAIEKIGRAKVNTVKIGLVARGVCVFDNYASVVHALHFSAGLLGVRAEVVWIDAEGIEKGIEYEDISGCDGIVIPGGFGPRGVEGKIKAIEYARMNKIPLLGICLGYQLAVIEMCRNILGIMNANSEEFVGKGGDLVIRLIEDENGKRDGMLRIGGYEIAIMEGRIKHLYQRSSVRERHRHRYEVCKEAAGRLEREGIRFVGKSLNGMNMKAFEMEDHPFFIGVQYHPELNARPDAPHPLFTELISTCYEMQKGR</sequence>
<comment type="catalytic activity">
    <reaction evidence="8 9">
        <text>UTP + L-glutamine + ATP + H2O = CTP + L-glutamate + ADP + phosphate + 2 H(+)</text>
        <dbReference type="Rhea" id="RHEA:26426"/>
        <dbReference type="ChEBI" id="CHEBI:15377"/>
        <dbReference type="ChEBI" id="CHEBI:15378"/>
        <dbReference type="ChEBI" id="CHEBI:29985"/>
        <dbReference type="ChEBI" id="CHEBI:30616"/>
        <dbReference type="ChEBI" id="CHEBI:37563"/>
        <dbReference type="ChEBI" id="CHEBI:43474"/>
        <dbReference type="ChEBI" id="CHEBI:46398"/>
        <dbReference type="ChEBI" id="CHEBI:58359"/>
        <dbReference type="ChEBI" id="CHEBI:456216"/>
        <dbReference type="EC" id="6.3.4.2"/>
    </reaction>
</comment>
<dbReference type="InterPro" id="IPR017926">
    <property type="entry name" value="GATASE"/>
</dbReference>
<dbReference type="SUPFAM" id="SSF52317">
    <property type="entry name" value="Class I glutamine amidotransferase-like"/>
    <property type="match status" value="1"/>
</dbReference>
<evidence type="ECO:0000259" key="11">
    <source>
        <dbReference type="Pfam" id="PF06418"/>
    </source>
</evidence>
<evidence type="ECO:0000256" key="4">
    <source>
        <dbReference type="ARBA" id="ARBA00022741"/>
    </source>
</evidence>
<dbReference type="EMBL" id="JOKQ01000012">
    <property type="protein sequence ID" value="KHN68813.1"/>
    <property type="molecule type" value="Genomic_DNA"/>
</dbReference>
<keyword evidence="3 9" id="KW-0436">Ligase</keyword>
<evidence type="ECO:0000256" key="1">
    <source>
        <dbReference type="ARBA" id="ARBA00005171"/>
    </source>
</evidence>
<evidence type="ECO:0000256" key="3">
    <source>
        <dbReference type="ARBA" id="ARBA00022598"/>
    </source>
</evidence>
<dbReference type="SUPFAM" id="SSF52540">
    <property type="entry name" value="P-loop containing nucleoside triphosphate hydrolases"/>
    <property type="match status" value="1"/>
</dbReference>
<evidence type="ECO:0000256" key="7">
    <source>
        <dbReference type="ARBA" id="ARBA00022975"/>
    </source>
</evidence>
<dbReference type="UniPathway" id="UPA00159">
    <property type="reaction ID" value="UER00277"/>
</dbReference>
<dbReference type="NCBIfam" id="NF003792">
    <property type="entry name" value="PRK05380.1"/>
    <property type="match status" value="1"/>
</dbReference>
<evidence type="ECO:0000313" key="12">
    <source>
        <dbReference type="EMBL" id="KHN68813.1"/>
    </source>
</evidence>
<feature type="domain" description="Glutamine amidotransferase" evidence="10">
    <location>
        <begin position="307"/>
        <end position="527"/>
    </location>
</feature>
<dbReference type="EC" id="6.3.4.2" evidence="9"/>
<name>A0A0B2UHM5_9MICR</name>
<dbReference type="FunCoup" id="A0A0B2UHM5">
    <property type="interactions" value="92"/>
</dbReference>
<dbReference type="PANTHER" id="PTHR11550">
    <property type="entry name" value="CTP SYNTHASE"/>
    <property type="match status" value="1"/>
</dbReference>
<evidence type="ECO:0000259" key="10">
    <source>
        <dbReference type="Pfam" id="PF00117"/>
    </source>
</evidence>
<evidence type="ECO:0000256" key="9">
    <source>
        <dbReference type="RuleBase" id="RU810713"/>
    </source>
</evidence>
<protein>
    <recommendedName>
        <fullName evidence="9">CTP synthase</fullName>
        <ecNumber evidence="9">6.3.4.2</ecNumber>
    </recommendedName>
    <alternativeName>
        <fullName evidence="9">UTP--ammonia ligase</fullName>
    </alternativeName>
</protein>
<dbReference type="VEuPathDB" id="MicrosporidiaDB:M896_120320"/>
<keyword evidence="4 9" id="KW-0547">Nucleotide-binding</keyword>
<comment type="caution">
    <text evidence="12">The sequence shown here is derived from an EMBL/GenBank/DDBJ whole genome shotgun (WGS) entry which is preliminary data.</text>
</comment>
<reference evidence="12 13" key="1">
    <citation type="journal article" date="2014" name="MBio">
        <title>The Ordospora colligata genome; evolution of extreme reduction in microsporidia and host-to-parasite horizontal gene transfer.</title>
        <authorList>
            <person name="Pombert J.-F."/>
            <person name="Haag K.L."/>
            <person name="Beidas S."/>
            <person name="Ebert D."/>
            <person name="Keeling P.J."/>
        </authorList>
    </citation>
    <scope>NUCLEOTIDE SEQUENCE [LARGE SCALE GENOMIC DNA]</scope>
    <source>
        <strain evidence="12 13">OC4</strain>
    </source>
</reference>
<dbReference type="HOGENOM" id="CLU_011675_5_0_1"/>
<dbReference type="AlphaFoldDB" id="A0A0B2UHM5"/>
<dbReference type="Gene3D" id="3.40.50.880">
    <property type="match status" value="1"/>
</dbReference>
<dbReference type="InterPro" id="IPR033828">
    <property type="entry name" value="GATase1_CTP_Synthase"/>
</dbReference>
<dbReference type="GO" id="GO:0042802">
    <property type="term" value="F:identical protein binding"/>
    <property type="evidence" value="ECO:0007669"/>
    <property type="project" value="TreeGrafter"/>
</dbReference>
<keyword evidence="6 9" id="KW-0315">Glutamine amidotransferase</keyword>
<evidence type="ECO:0000256" key="6">
    <source>
        <dbReference type="ARBA" id="ARBA00022962"/>
    </source>
</evidence>
<dbReference type="RefSeq" id="XP_014562855.1">
    <property type="nucleotide sequence ID" value="XM_014707369.1"/>
</dbReference>
<dbReference type="OrthoDB" id="1739076at2759"/>
<keyword evidence="13" id="KW-1185">Reference proteome</keyword>
<dbReference type="PROSITE" id="PS51273">
    <property type="entry name" value="GATASE_TYPE_1"/>
    <property type="match status" value="1"/>
</dbReference>
<evidence type="ECO:0000256" key="2">
    <source>
        <dbReference type="ARBA" id="ARBA00007533"/>
    </source>
</evidence>
<dbReference type="InterPro" id="IPR017456">
    <property type="entry name" value="CTP_synthase_N"/>
</dbReference>
<organism evidence="12 13">
    <name type="scientific">Ordospora colligata OC4</name>
    <dbReference type="NCBI Taxonomy" id="1354746"/>
    <lineage>
        <taxon>Eukaryota</taxon>
        <taxon>Fungi</taxon>
        <taxon>Fungi incertae sedis</taxon>
        <taxon>Microsporidia</taxon>
        <taxon>Ordosporidae</taxon>
        <taxon>Ordospora</taxon>
    </lineage>
</organism>
<comment type="similarity">
    <text evidence="2 9">Belongs to the CTP synthase family.</text>
</comment>
<keyword evidence="7 9" id="KW-0665">Pyrimidine biosynthesis</keyword>
<gene>
    <name evidence="12" type="ORF">M896_120320</name>
</gene>
<dbReference type="GO" id="GO:0019856">
    <property type="term" value="P:pyrimidine nucleobase biosynthetic process"/>
    <property type="evidence" value="ECO:0007669"/>
    <property type="project" value="TreeGrafter"/>
</dbReference>
<dbReference type="Pfam" id="PF06418">
    <property type="entry name" value="CTP_synth_N"/>
    <property type="match status" value="1"/>
</dbReference>
<dbReference type="STRING" id="1354746.A0A0B2UHM5"/>
<dbReference type="Gene3D" id="3.40.50.300">
    <property type="entry name" value="P-loop containing nucleotide triphosphate hydrolases"/>
    <property type="match status" value="1"/>
</dbReference>
<evidence type="ECO:0000313" key="13">
    <source>
        <dbReference type="Proteomes" id="UP000031056"/>
    </source>
</evidence>
<dbReference type="InParanoid" id="A0A0B2UHM5"/>
<dbReference type="InterPro" id="IPR004468">
    <property type="entry name" value="CTP_synthase"/>
</dbReference>
<comment type="pathway">
    <text evidence="1 9">Pyrimidine metabolism; CTP biosynthesis via de novo pathway; CTP from UDP: step 2/2.</text>
</comment>
<dbReference type="GO" id="GO:0005524">
    <property type="term" value="F:ATP binding"/>
    <property type="evidence" value="ECO:0007669"/>
    <property type="project" value="UniProtKB-KW"/>
</dbReference>
<dbReference type="Pfam" id="PF00117">
    <property type="entry name" value="GATase"/>
    <property type="match status" value="1"/>
</dbReference>
<feature type="domain" description="CTP synthase N-terminal" evidence="11">
    <location>
        <begin position="2"/>
        <end position="270"/>
    </location>
</feature>
<dbReference type="GO" id="GO:0044210">
    <property type="term" value="P:'de novo' CTP biosynthetic process"/>
    <property type="evidence" value="ECO:0007669"/>
    <property type="project" value="UniProtKB-UniRule"/>
</dbReference>
<evidence type="ECO:0000256" key="8">
    <source>
        <dbReference type="ARBA" id="ARBA00047781"/>
    </source>
</evidence>
<dbReference type="GO" id="GO:0097268">
    <property type="term" value="C:cytoophidium"/>
    <property type="evidence" value="ECO:0007669"/>
    <property type="project" value="EnsemblFungi"/>
</dbReference>
<dbReference type="GO" id="GO:0003883">
    <property type="term" value="F:CTP synthase activity"/>
    <property type="evidence" value="ECO:0007669"/>
    <property type="project" value="UniProtKB-UniRule"/>
</dbReference>
<evidence type="ECO:0000256" key="5">
    <source>
        <dbReference type="ARBA" id="ARBA00022840"/>
    </source>
</evidence>